<feature type="domain" description="Gfo/Idh/MocA-like oxidoreductase N-terminal" evidence="1">
    <location>
        <begin position="4"/>
        <end position="122"/>
    </location>
</feature>
<comment type="caution">
    <text evidence="3">The sequence shown here is derived from an EMBL/GenBank/DDBJ whole genome shotgun (WGS) entry which is preliminary data.</text>
</comment>
<organism evidence="3 4">
    <name type="scientific">Pleurostoma richardsiae</name>
    <dbReference type="NCBI Taxonomy" id="41990"/>
    <lineage>
        <taxon>Eukaryota</taxon>
        <taxon>Fungi</taxon>
        <taxon>Dikarya</taxon>
        <taxon>Ascomycota</taxon>
        <taxon>Pezizomycotina</taxon>
        <taxon>Sordariomycetes</taxon>
        <taxon>Sordariomycetidae</taxon>
        <taxon>Calosphaeriales</taxon>
        <taxon>Pleurostomataceae</taxon>
        <taxon>Pleurostoma</taxon>
    </lineage>
</organism>
<dbReference type="AlphaFoldDB" id="A0AA38VMP2"/>
<dbReference type="Proteomes" id="UP001174694">
    <property type="component" value="Unassembled WGS sequence"/>
</dbReference>
<dbReference type="PANTHER" id="PTHR42840:SF5">
    <property type="entry name" value="NAD(P)-BINDING ROSSMANN-FOLD SUPERFAMILY PROTEIN"/>
    <property type="match status" value="1"/>
</dbReference>
<evidence type="ECO:0000259" key="1">
    <source>
        <dbReference type="Pfam" id="PF01408"/>
    </source>
</evidence>
<dbReference type="PANTHER" id="PTHR42840">
    <property type="entry name" value="NAD(P)-BINDING ROSSMANN-FOLD SUPERFAMILY PROTEIN-RELATED"/>
    <property type="match status" value="1"/>
</dbReference>
<dbReference type="Pfam" id="PF02894">
    <property type="entry name" value="GFO_IDH_MocA_C"/>
    <property type="match status" value="1"/>
</dbReference>
<dbReference type="GO" id="GO:0006740">
    <property type="term" value="P:NADPH regeneration"/>
    <property type="evidence" value="ECO:0007669"/>
    <property type="project" value="TreeGrafter"/>
</dbReference>
<accession>A0AA38VMP2</accession>
<dbReference type="GO" id="GO:0005737">
    <property type="term" value="C:cytoplasm"/>
    <property type="evidence" value="ECO:0007669"/>
    <property type="project" value="TreeGrafter"/>
</dbReference>
<dbReference type="SUPFAM" id="SSF51735">
    <property type="entry name" value="NAD(P)-binding Rossmann-fold domains"/>
    <property type="match status" value="1"/>
</dbReference>
<protein>
    <submittedName>
        <fullName evidence="3">Oxidoreductase-like protein</fullName>
    </submittedName>
</protein>
<keyword evidence="4" id="KW-1185">Reference proteome</keyword>
<dbReference type="EMBL" id="JANBVO010000039">
    <property type="protein sequence ID" value="KAJ9136625.1"/>
    <property type="molecule type" value="Genomic_DNA"/>
</dbReference>
<dbReference type="SUPFAM" id="SSF55347">
    <property type="entry name" value="Glyceraldehyde-3-phosphate dehydrogenase-like, C-terminal domain"/>
    <property type="match status" value="1"/>
</dbReference>
<gene>
    <name evidence="3" type="ORF">NKR23_g9725</name>
</gene>
<proteinExistence type="predicted"/>
<feature type="domain" description="Gfo/Idh/MocA-like oxidoreductase C-terminal" evidence="2">
    <location>
        <begin position="153"/>
        <end position="345"/>
    </location>
</feature>
<dbReference type="GO" id="GO:0016491">
    <property type="term" value="F:oxidoreductase activity"/>
    <property type="evidence" value="ECO:0007669"/>
    <property type="project" value="TreeGrafter"/>
</dbReference>
<dbReference type="InterPro" id="IPR004104">
    <property type="entry name" value="Gfo/Idh/MocA-like_OxRdtase_C"/>
</dbReference>
<reference evidence="3" key="1">
    <citation type="submission" date="2022-07" db="EMBL/GenBank/DDBJ databases">
        <title>Fungi with potential for degradation of polypropylene.</title>
        <authorList>
            <person name="Gostincar C."/>
        </authorList>
    </citation>
    <scope>NUCLEOTIDE SEQUENCE</scope>
    <source>
        <strain evidence="3">EXF-13308</strain>
    </source>
</reference>
<evidence type="ECO:0000313" key="4">
    <source>
        <dbReference type="Proteomes" id="UP001174694"/>
    </source>
</evidence>
<evidence type="ECO:0000259" key="2">
    <source>
        <dbReference type="Pfam" id="PF02894"/>
    </source>
</evidence>
<name>A0AA38VMP2_9PEZI</name>
<dbReference type="GO" id="GO:0000166">
    <property type="term" value="F:nucleotide binding"/>
    <property type="evidence" value="ECO:0007669"/>
    <property type="project" value="InterPro"/>
</dbReference>
<dbReference type="InterPro" id="IPR036291">
    <property type="entry name" value="NAD(P)-bd_dom_sf"/>
</dbReference>
<dbReference type="Pfam" id="PF01408">
    <property type="entry name" value="GFO_IDH_MocA"/>
    <property type="match status" value="1"/>
</dbReference>
<dbReference type="Gene3D" id="3.30.360.10">
    <property type="entry name" value="Dihydrodipicolinate Reductase, domain 2"/>
    <property type="match status" value="1"/>
</dbReference>
<dbReference type="Gene3D" id="3.40.50.720">
    <property type="entry name" value="NAD(P)-binding Rossmann-like Domain"/>
    <property type="match status" value="1"/>
</dbReference>
<evidence type="ECO:0000313" key="3">
    <source>
        <dbReference type="EMBL" id="KAJ9136625.1"/>
    </source>
</evidence>
<dbReference type="InterPro" id="IPR000683">
    <property type="entry name" value="Gfo/Idh/MocA-like_OxRdtase_N"/>
</dbReference>
<sequence length="346" mass="37360">MSGIALLGAGIFAREEHLPAIESTEGLTLKAIYSRSQTSAEALAAKSNDEVDVYFDNPASEGRSLADLLKRADIAAVVICVPIVAQPVIIKQALAAGKHVLSEKPIAKDVATALELIAWHKELPKPPIWAVGENLRYVDVVVYGAEQLRQIGGDVTTFSMKMFSLVDDKDKFYNTDWRRVPEYQGGFLLDGGVHFIAGLRWLLSARGQDIQQLAAFTALLQPKLAPVDTVHAIMATTKGRIGTFSVSFGTEFKSSFEIEVVTTEGAVTVTPAEVTITRRGGPGGVQTERKEFGFSAGVKPEMEAFGKSIQTEQLDPRQSPAEALKDLAILQGMLESAQGHSHVQLS</sequence>